<keyword evidence="1" id="KW-0472">Membrane</keyword>
<sequence length="93" mass="10139">MPFPTPVLRAAAPLQSYKSPYGPKYHYQSQVAGITTKSLFRHAVNAGLFGGVGLFAIIFFASGIPRVQRDILQKVPLIGGYFVKEIPASDNPF</sequence>
<evidence type="ECO:0000256" key="1">
    <source>
        <dbReference type="SAM" id="Phobius"/>
    </source>
</evidence>
<proteinExistence type="predicted"/>
<evidence type="ECO:0008006" key="4">
    <source>
        <dbReference type="Google" id="ProtNLM"/>
    </source>
</evidence>
<keyword evidence="1" id="KW-0812">Transmembrane</keyword>
<evidence type="ECO:0000313" key="2">
    <source>
        <dbReference type="EMBL" id="KAL1870562.1"/>
    </source>
</evidence>
<organism evidence="2 3">
    <name type="scientific">Phialemonium thermophilum</name>
    <dbReference type="NCBI Taxonomy" id="223376"/>
    <lineage>
        <taxon>Eukaryota</taxon>
        <taxon>Fungi</taxon>
        <taxon>Dikarya</taxon>
        <taxon>Ascomycota</taxon>
        <taxon>Pezizomycotina</taxon>
        <taxon>Sordariomycetes</taxon>
        <taxon>Sordariomycetidae</taxon>
        <taxon>Cephalothecales</taxon>
        <taxon>Cephalothecaceae</taxon>
        <taxon>Phialemonium</taxon>
    </lineage>
</organism>
<feature type="transmembrane region" description="Helical" evidence="1">
    <location>
        <begin position="46"/>
        <end position="64"/>
    </location>
</feature>
<protein>
    <recommendedName>
        <fullName evidence="4">Cytochrome b-c1 complex subunit 10</fullName>
    </recommendedName>
</protein>
<name>A0ABR3X4F8_9PEZI</name>
<reference evidence="2 3" key="1">
    <citation type="journal article" date="2024" name="Commun. Biol.">
        <title>Comparative genomic analysis of thermophilic fungi reveals convergent evolutionary adaptations and gene losses.</title>
        <authorList>
            <person name="Steindorff A.S."/>
            <person name="Aguilar-Pontes M.V."/>
            <person name="Robinson A.J."/>
            <person name="Andreopoulos B."/>
            <person name="LaButti K."/>
            <person name="Kuo A."/>
            <person name="Mondo S."/>
            <person name="Riley R."/>
            <person name="Otillar R."/>
            <person name="Haridas S."/>
            <person name="Lipzen A."/>
            <person name="Grimwood J."/>
            <person name="Schmutz J."/>
            <person name="Clum A."/>
            <person name="Reid I.D."/>
            <person name="Moisan M.C."/>
            <person name="Butler G."/>
            <person name="Nguyen T.T.M."/>
            <person name="Dewar K."/>
            <person name="Conant G."/>
            <person name="Drula E."/>
            <person name="Henrissat B."/>
            <person name="Hansel C."/>
            <person name="Singer S."/>
            <person name="Hutchinson M.I."/>
            <person name="de Vries R.P."/>
            <person name="Natvig D.O."/>
            <person name="Powell A.J."/>
            <person name="Tsang A."/>
            <person name="Grigoriev I.V."/>
        </authorList>
    </citation>
    <scope>NUCLEOTIDE SEQUENCE [LARGE SCALE GENOMIC DNA]</scope>
    <source>
        <strain evidence="2 3">ATCC 24622</strain>
    </source>
</reference>
<dbReference type="Pfam" id="PF09796">
    <property type="entry name" value="QCR10"/>
    <property type="match status" value="1"/>
</dbReference>
<accession>A0ABR3X4F8</accession>
<dbReference type="PANTHER" id="PTHR28254">
    <property type="entry name" value="CYTOCHROME B-C1 COMPLEX SUBUNIT 10"/>
    <property type="match status" value="1"/>
</dbReference>
<dbReference type="InterPro" id="IPR019182">
    <property type="entry name" value="Cytochrome_b-c1_su10_fun"/>
</dbReference>
<keyword evidence="1" id="KW-1133">Transmembrane helix</keyword>
<comment type="caution">
    <text evidence="2">The sequence shown here is derived from an EMBL/GenBank/DDBJ whole genome shotgun (WGS) entry which is preliminary data.</text>
</comment>
<keyword evidence="3" id="KW-1185">Reference proteome</keyword>
<gene>
    <name evidence="2" type="ORF">VTK73DRAFT_2537</name>
</gene>
<dbReference type="PANTHER" id="PTHR28254:SF1">
    <property type="entry name" value="CYTOCHROME B-C1 COMPLEX SUBUNIT 10, MITOCHONDRIAL"/>
    <property type="match status" value="1"/>
</dbReference>
<evidence type="ECO:0000313" key="3">
    <source>
        <dbReference type="Proteomes" id="UP001586593"/>
    </source>
</evidence>
<dbReference type="Proteomes" id="UP001586593">
    <property type="component" value="Unassembled WGS sequence"/>
</dbReference>
<dbReference type="EMBL" id="JAZHXJ010000171">
    <property type="protein sequence ID" value="KAL1870562.1"/>
    <property type="molecule type" value="Genomic_DNA"/>
</dbReference>